<dbReference type="EMBL" id="KQ420579">
    <property type="protein sequence ID" value="KOF79910.1"/>
    <property type="molecule type" value="Genomic_DNA"/>
</dbReference>
<protein>
    <submittedName>
        <fullName evidence="2">Uncharacterized protein</fullName>
    </submittedName>
</protein>
<accession>A0A0L8GTG2</accession>
<dbReference type="KEGG" id="obi:106875010"/>
<sequence>MEEVIGKYDSGIDASTLTYDISSMTLNSFDSSFSSIDVLNRARIDSIDDDPSIKDDLNEAQFLDTTGLSLDDSNFHERHINFSVTLTNTPIHNKENIYNSQPVTSVIVADVQNVQRGLNGRKLHTGNRNEVPRADRECKAKAKPLSPSKDIQNSSANANHVCNRPKKGSYRKQMACNAKVSPPKSQKMACKDYCQSQFNSTPKKSKQLSLEAQNKIQNKNLKNNFQSSTASSKSKPNQKSVKSKSNNEYIVYSNDEQDDTLEESDTSIYVTPLQTPSKLDTETSSPCSRLSGEEILNSSNITVRSPSPYKILSPNITVRSNRQTCSPMLAASSSSDVDGSEYPLPHPHHCKTYFSPILDDSAIVEASCSGRKYRSPPKRLNLEADHQADDTCYKKETVKHLFTDAKEAHDWNSIAVYDHSPLANMLENLFEHSGSSYLLSPKYESSEHTYAEFQDFLRKLEGTNKINSNKSVCDEHSSLRSSPLLSPLCCDSRPPDQLSEAELDEITWIHTTCNGQQVAPRVQIGQSFEEFTVFPPPRTPRHLKWNKHLEQDCDSVEKQRPNCSTPLKPILRKRPQDHVFPYNGDNPSPYIITKTRQVNSLV</sequence>
<feature type="compositionally biased region" description="Polar residues" evidence="1">
    <location>
        <begin position="227"/>
        <end position="248"/>
    </location>
</feature>
<feature type="region of interest" description="Disordered" evidence="1">
    <location>
        <begin position="219"/>
        <end position="249"/>
    </location>
</feature>
<feature type="compositionally biased region" description="Basic and acidic residues" evidence="1">
    <location>
        <begin position="130"/>
        <end position="140"/>
    </location>
</feature>
<dbReference type="AlphaFoldDB" id="A0A0L8GTG2"/>
<feature type="compositionally biased region" description="Polar residues" evidence="1">
    <location>
        <begin position="149"/>
        <end position="160"/>
    </location>
</feature>
<name>A0A0L8GTG2_OCTBM</name>
<gene>
    <name evidence="2" type="ORF">OCBIM_22028773mg</name>
</gene>
<evidence type="ECO:0000256" key="1">
    <source>
        <dbReference type="SAM" id="MobiDB-lite"/>
    </source>
</evidence>
<reference evidence="2" key="1">
    <citation type="submission" date="2015-07" db="EMBL/GenBank/DDBJ databases">
        <title>MeaNS - Measles Nucleotide Surveillance Program.</title>
        <authorList>
            <person name="Tran T."/>
            <person name="Druce J."/>
        </authorList>
    </citation>
    <scope>NUCLEOTIDE SEQUENCE</scope>
    <source>
        <strain evidence="2">UCB-OBI-ISO-001</strain>
        <tissue evidence="2">Gonad</tissue>
    </source>
</reference>
<feature type="region of interest" description="Disordered" evidence="1">
    <location>
        <begin position="119"/>
        <end position="184"/>
    </location>
</feature>
<evidence type="ECO:0000313" key="2">
    <source>
        <dbReference type="EMBL" id="KOF79910.1"/>
    </source>
</evidence>
<organism evidence="2">
    <name type="scientific">Octopus bimaculoides</name>
    <name type="common">California two-spotted octopus</name>
    <dbReference type="NCBI Taxonomy" id="37653"/>
    <lineage>
        <taxon>Eukaryota</taxon>
        <taxon>Metazoa</taxon>
        <taxon>Spiralia</taxon>
        <taxon>Lophotrochozoa</taxon>
        <taxon>Mollusca</taxon>
        <taxon>Cephalopoda</taxon>
        <taxon>Coleoidea</taxon>
        <taxon>Octopodiformes</taxon>
        <taxon>Octopoda</taxon>
        <taxon>Incirrata</taxon>
        <taxon>Octopodidae</taxon>
        <taxon>Octopus</taxon>
    </lineage>
</organism>
<proteinExistence type="predicted"/>
<dbReference type="OrthoDB" id="6117410at2759"/>